<comment type="caution">
    <text evidence="2">The sequence shown here is derived from an EMBL/GenBank/DDBJ whole genome shotgun (WGS) entry which is preliminary data.</text>
</comment>
<dbReference type="Proteomes" id="UP001606303">
    <property type="component" value="Unassembled WGS sequence"/>
</dbReference>
<feature type="signal peptide" evidence="1">
    <location>
        <begin position="1"/>
        <end position="21"/>
    </location>
</feature>
<sequence length="193" mass="20135">MKQVLAPLAVVLMALSASAHAEWRHYVAVGHVTEALPMAPLNASVRVEFSFDDAQSPAVSIGATDGSAYGVANYVFASRVKLSVNRHTVVAEKLYADVTNLGGSDGASISLYGAPIVLDGTTFPVGSLGFTLASPAGKRVFKGTAIPHQFNIKRLSAPNSNYGWVQTDGTGNGGLLAFKLDSIKEVRGPGCDD</sequence>
<keyword evidence="1" id="KW-0732">Signal</keyword>
<evidence type="ECO:0000313" key="3">
    <source>
        <dbReference type="Proteomes" id="UP001606303"/>
    </source>
</evidence>
<evidence type="ECO:0008006" key="4">
    <source>
        <dbReference type="Google" id="ProtNLM"/>
    </source>
</evidence>
<name>A0ABW7GTA9_9BURK</name>
<feature type="chain" id="PRO_5046205669" description="Polyisoprenoid-binding protein" evidence="1">
    <location>
        <begin position="22"/>
        <end position="193"/>
    </location>
</feature>
<dbReference type="EMBL" id="JBIGIB010000001">
    <property type="protein sequence ID" value="MFG6465026.1"/>
    <property type="molecule type" value="Genomic_DNA"/>
</dbReference>
<evidence type="ECO:0000256" key="1">
    <source>
        <dbReference type="SAM" id="SignalP"/>
    </source>
</evidence>
<evidence type="ECO:0000313" key="2">
    <source>
        <dbReference type="EMBL" id="MFG6465026.1"/>
    </source>
</evidence>
<reference evidence="2 3" key="1">
    <citation type="submission" date="2024-08" db="EMBL/GenBank/DDBJ databases">
        <authorList>
            <person name="Lu H."/>
        </authorList>
    </citation>
    <scope>NUCLEOTIDE SEQUENCE [LARGE SCALE GENOMIC DNA]</scope>
    <source>
        <strain evidence="2 3">BYS87W</strain>
    </source>
</reference>
<gene>
    <name evidence="2" type="ORF">ACG01O_00250</name>
</gene>
<dbReference type="RefSeq" id="WP_394379836.1">
    <property type="nucleotide sequence ID" value="NZ_JBIGIB010000001.1"/>
</dbReference>
<keyword evidence="3" id="KW-1185">Reference proteome</keyword>
<organism evidence="2 3">
    <name type="scientific">Pelomonas baiyunensis</name>
    <dbReference type="NCBI Taxonomy" id="3299026"/>
    <lineage>
        <taxon>Bacteria</taxon>
        <taxon>Pseudomonadati</taxon>
        <taxon>Pseudomonadota</taxon>
        <taxon>Betaproteobacteria</taxon>
        <taxon>Burkholderiales</taxon>
        <taxon>Sphaerotilaceae</taxon>
        <taxon>Roseateles</taxon>
    </lineage>
</organism>
<protein>
    <recommendedName>
        <fullName evidence="4">Polyisoprenoid-binding protein</fullName>
    </recommendedName>
</protein>
<proteinExistence type="predicted"/>
<accession>A0ABW7GTA9</accession>